<name>A0A5J4WMT9_9EUKA</name>
<comment type="caution">
    <text evidence="1">The sequence shown here is derived from an EMBL/GenBank/DDBJ whole genome shotgun (WGS) entry which is preliminary data.</text>
</comment>
<dbReference type="Proteomes" id="UP000324800">
    <property type="component" value="Unassembled WGS sequence"/>
</dbReference>
<protein>
    <submittedName>
        <fullName evidence="1">Uncharacterized protein</fullName>
    </submittedName>
</protein>
<dbReference type="EMBL" id="SNRW01001616">
    <property type="protein sequence ID" value="KAA6395685.1"/>
    <property type="molecule type" value="Genomic_DNA"/>
</dbReference>
<organism evidence="1 2">
    <name type="scientific">Streblomastix strix</name>
    <dbReference type="NCBI Taxonomy" id="222440"/>
    <lineage>
        <taxon>Eukaryota</taxon>
        <taxon>Metamonada</taxon>
        <taxon>Preaxostyla</taxon>
        <taxon>Oxymonadida</taxon>
        <taxon>Streblomastigidae</taxon>
        <taxon>Streblomastix</taxon>
    </lineage>
</organism>
<sequence>MNALIQSVGACGGSFEEHFEVIRAGLEGISGLLFILTKGREYDPFEPKVKPIESQTILLKKVLEQQEENGGEDEVEAQLYREWEHDNFSAKRYANNAKYWIMNFFKHSKNKMKW</sequence>
<gene>
    <name evidence="1" type="ORF">EZS28_008788</name>
</gene>
<dbReference type="AlphaFoldDB" id="A0A5J4WMT9"/>
<evidence type="ECO:0000313" key="2">
    <source>
        <dbReference type="Proteomes" id="UP000324800"/>
    </source>
</evidence>
<proteinExistence type="predicted"/>
<evidence type="ECO:0000313" key="1">
    <source>
        <dbReference type="EMBL" id="KAA6395685.1"/>
    </source>
</evidence>
<reference evidence="1 2" key="1">
    <citation type="submission" date="2019-03" db="EMBL/GenBank/DDBJ databases">
        <title>Single cell metagenomics reveals metabolic interactions within the superorganism composed of flagellate Streblomastix strix and complex community of Bacteroidetes bacteria on its surface.</title>
        <authorList>
            <person name="Treitli S.C."/>
            <person name="Kolisko M."/>
            <person name="Husnik F."/>
            <person name="Keeling P."/>
            <person name="Hampl V."/>
        </authorList>
    </citation>
    <scope>NUCLEOTIDE SEQUENCE [LARGE SCALE GENOMIC DNA]</scope>
    <source>
        <strain evidence="1">ST1C</strain>
    </source>
</reference>
<accession>A0A5J4WMT9</accession>